<comment type="caution">
    <text evidence="2">The sequence shown here is derived from an EMBL/GenBank/DDBJ whole genome shotgun (WGS) entry which is preliminary data.</text>
</comment>
<accession>A0A0N1II96</accession>
<dbReference type="Proteomes" id="UP000053240">
    <property type="component" value="Unassembled WGS sequence"/>
</dbReference>
<dbReference type="STRING" id="76193.A0A0N1II96"/>
<organism evidence="2 3">
    <name type="scientific">Papilio machaon</name>
    <name type="common">Old World swallowtail butterfly</name>
    <dbReference type="NCBI Taxonomy" id="76193"/>
    <lineage>
        <taxon>Eukaryota</taxon>
        <taxon>Metazoa</taxon>
        <taxon>Ecdysozoa</taxon>
        <taxon>Arthropoda</taxon>
        <taxon>Hexapoda</taxon>
        <taxon>Insecta</taxon>
        <taxon>Pterygota</taxon>
        <taxon>Neoptera</taxon>
        <taxon>Endopterygota</taxon>
        <taxon>Lepidoptera</taxon>
        <taxon>Glossata</taxon>
        <taxon>Ditrysia</taxon>
        <taxon>Papilionoidea</taxon>
        <taxon>Papilionidae</taxon>
        <taxon>Papilioninae</taxon>
        <taxon>Papilio</taxon>
    </lineage>
</organism>
<evidence type="ECO:0000256" key="1">
    <source>
        <dbReference type="SAM" id="MobiDB-lite"/>
    </source>
</evidence>
<gene>
    <name evidence="2" type="ORF">RR48_00121</name>
</gene>
<proteinExistence type="predicted"/>
<keyword evidence="3" id="KW-1185">Reference proteome</keyword>
<evidence type="ECO:0000313" key="3">
    <source>
        <dbReference type="Proteomes" id="UP000053240"/>
    </source>
</evidence>
<dbReference type="AlphaFoldDB" id="A0A0N1II96"/>
<feature type="region of interest" description="Disordered" evidence="1">
    <location>
        <begin position="44"/>
        <end position="76"/>
    </location>
</feature>
<dbReference type="InParanoid" id="A0A0N1II96"/>
<reference evidence="2 3" key="1">
    <citation type="journal article" date="2015" name="Nat. Commun.">
        <title>Outbred genome sequencing and CRISPR/Cas9 gene editing in butterflies.</title>
        <authorList>
            <person name="Li X."/>
            <person name="Fan D."/>
            <person name="Zhang W."/>
            <person name="Liu G."/>
            <person name="Zhang L."/>
            <person name="Zhao L."/>
            <person name="Fang X."/>
            <person name="Chen L."/>
            <person name="Dong Y."/>
            <person name="Chen Y."/>
            <person name="Ding Y."/>
            <person name="Zhao R."/>
            <person name="Feng M."/>
            <person name="Zhu Y."/>
            <person name="Feng Y."/>
            <person name="Jiang X."/>
            <person name="Zhu D."/>
            <person name="Xiang H."/>
            <person name="Feng X."/>
            <person name="Li S."/>
            <person name="Wang J."/>
            <person name="Zhang G."/>
            <person name="Kronforst M.R."/>
            <person name="Wang W."/>
        </authorList>
    </citation>
    <scope>NUCLEOTIDE SEQUENCE [LARGE SCALE GENOMIC DNA]</scope>
    <source>
        <strain evidence="2">Ya'a_city_454_Pm</strain>
        <tissue evidence="2">Whole body</tissue>
    </source>
</reference>
<protein>
    <submittedName>
        <fullName evidence="2">Uncharacterized protein</fullName>
    </submittedName>
</protein>
<evidence type="ECO:0000313" key="2">
    <source>
        <dbReference type="EMBL" id="KPJ21495.1"/>
    </source>
</evidence>
<name>A0A0N1II96_PAPMA</name>
<sequence>MFENVDSVSVREARDTLQLSGEAWARHVRPLLDAGLIAARGNVPSLTRPRPYTRGRSLAPQGRPRGRRTTLMQNSY</sequence>
<dbReference type="EMBL" id="LADJ01050784">
    <property type="protein sequence ID" value="KPJ21495.1"/>
    <property type="molecule type" value="Genomic_DNA"/>
</dbReference>